<evidence type="ECO:0000313" key="3">
    <source>
        <dbReference type="Proteomes" id="UP000093343"/>
    </source>
</evidence>
<dbReference type="Gene3D" id="1.10.10.60">
    <property type="entry name" value="Homeodomain-like"/>
    <property type="match status" value="1"/>
</dbReference>
<sequence length="270" mass="32560">MNLEFYRPKNTLLKKYIEGFYFIVEDSKSDPLIYRTFPNNYVIVTIAQNISLQQKDGMIIITPSKENNIFSNIVYRYNTPIEISYLKPINEITLYFKPLGLNFFIDNVDDFYSKDHTKKIEFDPYTDFKTEMEKIFNISNRQKQIETLELYWLSKFREKDVSQVQELIRDIETDAKITELADKHKISRQYLNKIFQKNVGKPPSEYRKIHRFRRSIIEKNKAKNLTELSCNNLFYDQSHFIKDFQDLTHNNPKFFFKNVDTQKENVWLFI</sequence>
<name>A0ABX2XI79_9FLAO</name>
<gene>
    <name evidence="2" type="ORF">FLP_13410</name>
</gene>
<organism evidence="2 3">
    <name type="scientific">Flavobacterium piscis</name>
    <dbReference type="NCBI Taxonomy" id="1114874"/>
    <lineage>
        <taxon>Bacteria</taxon>
        <taxon>Pseudomonadati</taxon>
        <taxon>Bacteroidota</taxon>
        <taxon>Flavobacteriia</taxon>
        <taxon>Flavobacteriales</taxon>
        <taxon>Flavobacteriaceae</taxon>
        <taxon>Flavobacterium</taxon>
    </lineage>
</organism>
<evidence type="ECO:0000313" key="2">
    <source>
        <dbReference type="EMBL" id="OCB73671.1"/>
    </source>
</evidence>
<reference evidence="3" key="1">
    <citation type="submission" date="2016-03" db="EMBL/GenBank/DDBJ databases">
        <title>Draft genome sequence of Paenibacillus glacialis DSM 22343.</title>
        <authorList>
            <person name="Shin S.-K."/>
            <person name="Yi H."/>
        </authorList>
    </citation>
    <scope>NUCLEOTIDE SEQUENCE [LARGE SCALE GENOMIC DNA]</scope>
    <source>
        <strain evidence="3">CCUG 60099</strain>
    </source>
</reference>
<dbReference type="Proteomes" id="UP000093343">
    <property type="component" value="Unassembled WGS sequence"/>
</dbReference>
<accession>A0ABX2XI79</accession>
<evidence type="ECO:0000259" key="1">
    <source>
        <dbReference type="PROSITE" id="PS01124"/>
    </source>
</evidence>
<dbReference type="SMART" id="SM00342">
    <property type="entry name" value="HTH_ARAC"/>
    <property type="match status" value="1"/>
</dbReference>
<keyword evidence="3" id="KW-1185">Reference proteome</keyword>
<protein>
    <recommendedName>
        <fullName evidence="1">HTH araC/xylS-type domain-containing protein</fullName>
    </recommendedName>
</protein>
<dbReference type="InterPro" id="IPR018060">
    <property type="entry name" value="HTH_AraC"/>
</dbReference>
<dbReference type="PROSITE" id="PS01124">
    <property type="entry name" value="HTH_ARAC_FAMILY_2"/>
    <property type="match status" value="1"/>
</dbReference>
<feature type="domain" description="HTH araC/xylS-type" evidence="1">
    <location>
        <begin position="161"/>
        <end position="258"/>
    </location>
</feature>
<comment type="caution">
    <text evidence="2">The sequence shown here is derived from an EMBL/GenBank/DDBJ whole genome shotgun (WGS) entry which is preliminary data.</text>
</comment>
<proteinExistence type="predicted"/>
<dbReference type="Pfam" id="PF12833">
    <property type="entry name" value="HTH_18"/>
    <property type="match status" value="1"/>
</dbReference>
<dbReference type="EMBL" id="LVEN01000027">
    <property type="protein sequence ID" value="OCB73671.1"/>
    <property type="molecule type" value="Genomic_DNA"/>
</dbReference>
<dbReference type="RefSeq" id="WP_083195870.1">
    <property type="nucleotide sequence ID" value="NZ_LVEN01000027.1"/>
</dbReference>